<dbReference type="EMBL" id="JAPFQN010000004">
    <property type="protein sequence ID" value="MCX2743702.1"/>
    <property type="molecule type" value="Genomic_DNA"/>
</dbReference>
<dbReference type="Gene3D" id="3.20.20.140">
    <property type="entry name" value="Metal-dependent hydrolases"/>
    <property type="match status" value="1"/>
</dbReference>
<keyword evidence="3" id="KW-1185">Reference proteome</keyword>
<dbReference type="GO" id="GO:0016787">
    <property type="term" value="F:hydrolase activity"/>
    <property type="evidence" value="ECO:0007669"/>
    <property type="project" value="UniProtKB-KW"/>
</dbReference>
<dbReference type="RefSeq" id="WP_266056104.1">
    <property type="nucleotide sequence ID" value="NZ_JAPFQN010000004.1"/>
</dbReference>
<dbReference type="PIRSF" id="PIRSF005902">
    <property type="entry name" value="DNase_TatD"/>
    <property type="match status" value="1"/>
</dbReference>
<evidence type="ECO:0000256" key="1">
    <source>
        <dbReference type="ARBA" id="ARBA00022723"/>
    </source>
</evidence>
<evidence type="ECO:0000313" key="3">
    <source>
        <dbReference type="Proteomes" id="UP001209885"/>
    </source>
</evidence>
<dbReference type="InterPro" id="IPR015991">
    <property type="entry name" value="TatD/YcfH-like"/>
</dbReference>
<keyword evidence="2" id="KW-0378">Hydrolase</keyword>
<evidence type="ECO:0000313" key="2">
    <source>
        <dbReference type="EMBL" id="MCX2743702.1"/>
    </source>
</evidence>
<keyword evidence="1" id="KW-0479">Metal-binding</keyword>
<dbReference type="Pfam" id="PF01026">
    <property type="entry name" value="TatD_DNase"/>
    <property type="match status" value="1"/>
</dbReference>
<dbReference type="PANTHER" id="PTHR46124:SF4">
    <property type="entry name" value="HYDROLASE TATD"/>
    <property type="match status" value="1"/>
</dbReference>
<proteinExistence type="predicted"/>
<reference evidence="2 3" key="1">
    <citation type="submission" date="2022-11" db="EMBL/GenBank/DDBJ databases">
        <title>The characterization of three novel Bacteroidetes species and genomic analysis of their roles in tidal elemental geochemical cycles.</title>
        <authorList>
            <person name="Ma K."/>
        </authorList>
    </citation>
    <scope>NUCLEOTIDE SEQUENCE [LARGE SCALE GENOMIC DNA]</scope>
    <source>
        <strain evidence="2 3">M17</strain>
    </source>
</reference>
<name>A0ABT3RPI7_9BACT</name>
<comment type="caution">
    <text evidence="2">The sequence shown here is derived from an EMBL/GenBank/DDBJ whole genome shotgun (WGS) entry which is preliminary data.</text>
</comment>
<dbReference type="InterPro" id="IPR032466">
    <property type="entry name" value="Metal_Hydrolase"/>
</dbReference>
<dbReference type="Proteomes" id="UP001209885">
    <property type="component" value="Unassembled WGS sequence"/>
</dbReference>
<dbReference type="InterPro" id="IPR001130">
    <property type="entry name" value="TatD-like"/>
</dbReference>
<sequence length="257" mass="28985">MIDTHAHLYGKKFEGDLDETIERAKSVGITKILLPNIDESSVDEMLEVADQNPGFCYPMMGIHPCSVNKEWKKQVDFVSDWLKKDDRFIAVGEIGTDLYWDKSLFEEQKQALIGQITLAAEHDLPIVLHCRDSIDETIEIVAEQKNKYPSLKGIFHCFTGDLEQYKKIVDLDFLVGLGGVATFKNGGMDKVIPDMNPSKIVLETDSPYLAPVPFRGKRNEPAYTEYVAEKVADLLGMPLSELKKITAENAEELFELK</sequence>
<dbReference type="PANTHER" id="PTHR46124">
    <property type="entry name" value="D-AMINOACYL-TRNA DEACYLASE"/>
    <property type="match status" value="1"/>
</dbReference>
<gene>
    <name evidence="2" type="ORF">OO013_07490</name>
</gene>
<accession>A0ABT3RPI7</accession>
<dbReference type="SUPFAM" id="SSF51556">
    <property type="entry name" value="Metallo-dependent hydrolases"/>
    <property type="match status" value="1"/>
</dbReference>
<protein>
    <submittedName>
        <fullName evidence="2">TatD family hydrolase</fullName>
    </submittedName>
</protein>
<dbReference type="NCBIfam" id="TIGR00010">
    <property type="entry name" value="YchF/TatD family DNA exonuclease"/>
    <property type="match status" value="1"/>
</dbReference>
<dbReference type="CDD" id="cd01310">
    <property type="entry name" value="TatD_DNAse"/>
    <property type="match status" value="1"/>
</dbReference>
<organism evidence="2 3">
    <name type="scientific">Mangrovivirga halotolerans</name>
    <dbReference type="NCBI Taxonomy" id="2993936"/>
    <lineage>
        <taxon>Bacteria</taxon>
        <taxon>Pseudomonadati</taxon>
        <taxon>Bacteroidota</taxon>
        <taxon>Cytophagia</taxon>
        <taxon>Cytophagales</taxon>
        <taxon>Mangrovivirgaceae</taxon>
        <taxon>Mangrovivirga</taxon>
    </lineage>
</organism>